<dbReference type="PANTHER" id="PTHR11552">
    <property type="entry name" value="GLUCOSE-METHANOL-CHOLINE GMC OXIDOREDUCTASE"/>
    <property type="match status" value="1"/>
</dbReference>
<protein>
    <submittedName>
        <fullName evidence="8">GMC family oxidoreductase N-terminal domain-containing protein</fullName>
    </submittedName>
</protein>
<dbReference type="InterPro" id="IPR007867">
    <property type="entry name" value="GMC_OxRtase_C"/>
</dbReference>
<accession>A0ABR9X1T3</accession>
<dbReference type="Gene3D" id="3.30.560.10">
    <property type="entry name" value="Glucose Oxidase, domain 3"/>
    <property type="match status" value="1"/>
</dbReference>
<evidence type="ECO:0000256" key="2">
    <source>
        <dbReference type="ARBA" id="ARBA00010790"/>
    </source>
</evidence>
<evidence type="ECO:0000256" key="4">
    <source>
        <dbReference type="ARBA" id="ARBA00022827"/>
    </source>
</evidence>
<dbReference type="PIRSF" id="PIRSF000137">
    <property type="entry name" value="Alcohol_oxidase"/>
    <property type="match status" value="1"/>
</dbReference>
<dbReference type="RefSeq" id="WP_194134734.1">
    <property type="nucleotide sequence ID" value="NZ_JADFFK010000007.1"/>
</dbReference>
<evidence type="ECO:0000259" key="7">
    <source>
        <dbReference type="PROSITE" id="PS00624"/>
    </source>
</evidence>
<dbReference type="Pfam" id="PF05199">
    <property type="entry name" value="GMC_oxred_C"/>
    <property type="match status" value="1"/>
</dbReference>
<evidence type="ECO:0000313" key="9">
    <source>
        <dbReference type="Proteomes" id="UP000607796"/>
    </source>
</evidence>
<keyword evidence="4 5" id="KW-0274">FAD</keyword>
<comment type="similarity">
    <text evidence="2 5">Belongs to the GMC oxidoreductase family.</text>
</comment>
<name>A0ABR9X1T3_9RHOB</name>
<dbReference type="SUPFAM" id="SSF54373">
    <property type="entry name" value="FAD-linked reductases, C-terminal domain"/>
    <property type="match status" value="1"/>
</dbReference>
<dbReference type="PANTHER" id="PTHR11552:SF147">
    <property type="entry name" value="CHOLINE DEHYDROGENASE, MITOCHONDRIAL"/>
    <property type="match status" value="1"/>
</dbReference>
<keyword evidence="9" id="KW-1185">Reference proteome</keyword>
<dbReference type="Gene3D" id="3.50.50.60">
    <property type="entry name" value="FAD/NAD(P)-binding domain"/>
    <property type="match status" value="1"/>
</dbReference>
<proteinExistence type="inferred from homology"/>
<sequence>MTKGYDFIIIGGGSAGSVLAGRLSEDPAARVLLLEAGGSDRHPFYHLPAGFAKMTKGIGSWGWDTVPQTHMQNKVFRYTQAKVIGGGSAINAQVYTRGNAQDYEDWRQIGCTGWGYDDVLPYFRKAEDNETHENRYHGKGGPLGVSEPRAPLPICEAYFEAAAALGIPRNMDINGETQDGVCYYQLTQRNVRRSSAAMAYVSPNRHRPNLTVRLGAQVRRLLIEKGRATGVELVDGTRLTASREVLLSSGAIGSPRLLQLSGIGPADHLQALGMKVVHDQPEIGSNLQDHLDLYCIVELSGPYSYDRYARPQWAAVAGLQYLFGRKGPVASSLFETGGFWYADPSARSPDIQLHLGLGTGIEHGVASMPQGGITLNSCYLRPRSRGTVRLQSDDPAKAPLIDPNYLADPMDREMTIRGLKLTQEILSQGPLKKFILAERLPGPDVKTDRDYFDFICAHSKTSHHCAGTCRMGADPAAVVDPRLRFNGIDGLRIVDNSIMPTVISSNTNAAAIMIGEKAADMIKFDNGMG</sequence>
<reference evidence="8 9" key="1">
    <citation type="journal article" date="2021" name="Int. J. Syst. Evol. Microbiol.">
        <title>Salipiger mangrovisoli sp. nov., isolated from mangrove soil and the proposal for the reclassification of Paraphaeobacter pallidus as Salipiger pallidus comb. nov.</title>
        <authorList>
            <person name="Du J."/>
            <person name="Liu Y."/>
            <person name="Pei T."/>
            <person name="Deng M.R."/>
            <person name="Zhu H."/>
        </authorList>
    </citation>
    <scope>NUCLEOTIDE SEQUENCE [LARGE SCALE GENOMIC DNA]</scope>
    <source>
        <strain evidence="8 9">6D45A</strain>
    </source>
</reference>
<organism evidence="8 9">
    <name type="scientific">Salipiger mangrovisoli</name>
    <dbReference type="NCBI Taxonomy" id="2865933"/>
    <lineage>
        <taxon>Bacteria</taxon>
        <taxon>Pseudomonadati</taxon>
        <taxon>Pseudomonadota</taxon>
        <taxon>Alphaproteobacteria</taxon>
        <taxon>Rhodobacterales</taxon>
        <taxon>Roseobacteraceae</taxon>
        <taxon>Salipiger</taxon>
    </lineage>
</organism>
<evidence type="ECO:0000256" key="3">
    <source>
        <dbReference type="ARBA" id="ARBA00022630"/>
    </source>
</evidence>
<comment type="cofactor">
    <cofactor evidence="1">
        <name>FAD</name>
        <dbReference type="ChEBI" id="CHEBI:57692"/>
    </cofactor>
</comment>
<dbReference type="EMBL" id="JADFFK010000007">
    <property type="protein sequence ID" value="MBE9637430.1"/>
    <property type="molecule type" value="Genomic_DNA"/>
</dbReference>
<dbReference type="PROSITE" id="PS00624">
    <property type="entry name" value="GMC_OXRED_2"/>
    <property type="match status" value="1"/>
</dbReference>
<dbReference type="SUPFAM" id="SSF51905">
    <property type="entry name" value="FAD/NAD(P)-binding domain"/>
    <property type="match status" value="1"/>
</dbReference>
<evidence type="ECO:0000259" key="6">
    <source>
        <dbReference type="PROSITE" id="PS00623"/>
    </source>
</evidence>
<evidence type="ECO:0000313" key="8">
    <source>
        <dbReference type="EMBL" id="MBE9637430.1"/>
    </source>
</evidence>
<dbReference type="InterPro" id="IPR012132">
    <property type="entry name" value="GMC_OxRdtase"/>
</dbReference>
<feature type="domain" description="Glucose-methanol-choline oxidoreductase N-terminal" evidence="6">
    <location>
        <begin position="81"/>
        <end position="104"/>
    </location>
</feature>
<gene>
    <name evidence="8" type="ORF">IQ782_11305</name>
</gene>
<dbReference type="InterPro" id="IPR000172">
    <property type="entry name" value="GMC_OxRdtase_N"/>
</dbReference>
<evidence type="ECO:0000256" key="1">
    <source>
        <dbReference type="ARBA" id="ARBA00001974"/>
    </source>
</evidence>
<feature type="domain" description="Glucose-methanol-choline oxidoreductase N-terminal" evidence="7">
    <location>
        <begin position="250"/>
        <end position="264"/>
    </location>
</feature>
<dbReference type="Pfam" id="PF00732">
    <property type="entry name" value="GMC_oxred_N"/>
    <property type="match status" value="1"/>
</dbReference>
<dbReference type="Proteomes" id="UP000607796">
    <property type="component" value="Unassembled WGS sequence"/>
</dbReference>
<keyword evidence="3 5" id="KW-0285">Flavoprotein</keyword>
<evidence type="ECO:0000256" key="5">
    <source>
        <dbReference type="RuleBase" id="RU003968"/>
    </source>
</evidence>
<comment type="caution">
    <text evidence="8">The sequence shown here is derived from an EMBL/GenBank/DDBJ whole genome shotgun (WGS) entry which is preliminary data.</text>
</comment>
<dbReference type="PROSITE" id="PS00623">
    <property type="entry name" value="GMC_OXRED_1"/>
    <property type="match status" value="1"/>
</dbReference>
<dbReference type="InterPro" id="IPR036188">
    <property type="entry name" value="FAD/NAD-bd_sf"/>
</dbReference>